<dbReference type="InterPro" id="IPR050563">
    <property type="entry name" value="4-hydroxybenzoyl-CoA_TE"/>
</dbReference>
<dbReference type="InterPro" id="IPR029069">
    <property type="entry name" value="HotDog_dom_sf"/>
</dbReference>
<evidence type="ECO:0000256" key="1">
    <source>
        <dbReference type="ARBA" id="ARBA00005953"/>
    </source>
</evidence>
<dbReference type="SUPFAM" id="SSF54637">
    <property type="entry name" value="Thioesterase/thiol ester dehydrase-isomerase"/>
    <property type="match status" value="1"/>
</dbReference>
<dbReference type="EC" id="3.1.2.-" evidence="3"/>
<reference evidence="4" key="1">
    <citation type="submission" date="2023-09" db="EMBL/GenBank/DDBJ databases">
        <authorList>
            <person name="Li S."/>
            <person name="Li X."/>
            <person name="Zhang C."/>
            <person name="Zhao Z."/>
        </authorList>
    </citation>
    <scope>NUCLEOTIDE SEQUENCE [LARGE SCALE GENOMIC DNA]</scope>
    <source>
        <strain evidence="4">SQ149</strain>
    </source>
</reference>
<protein>
    <submittedName>
        <fullName evidence="3">Thioesterase family protein</fullName>
        <ecNumber evidence="3">3.1.2.-</ecNumber>
    </submittedName>
</protein>
<dbReference type="PANTHER" id="PTHR31793">
    <property type="entry name" value="4-HYDROXYBENZOYL-COA THIOESTERASE FAMILY MEMBER"/>
    <property type="match status" value="1"/>
</dbReference>
<evidence type="ECO:0000256" key="2">
    <source>
        <dbReference type="ARBA" id="ARBA00022801"/>
    </source>
</evidence>
<dbReference type="CDD" id="cd00586">
    <property type="entry name" value="4HBT"/>
    <property type="match status" value="1"/>
</dbReference>
<dbReference type="EMBL" id="CP134145">
    <property type="protein sequence ID" value="WNC72011.1"/>
    <property type="molecule type" value="Genomic_DNA"/>
</dbReference>
<evidence type="ECO:0000313" key="4">
    <source>
        <dbReference type="Proteomes" id="UP001258994"/>
    </source>
</evidence>
<organism evidence="3 4">
    <name type="scientific">Thalassotalea psychrophila</name>
    <dbReference type="NCBI Taxonomy" id="3065647"/>
    <lineage>
        <taxon>Bacteria</taxon>
        <taxon>Pseudomonadati</taxon>
        <taxon>Pseudomonadota</taxon>
        <taxon>Gammaproteobacteria</taxon>
        <taxon>Alteromonadales</taxon>
        <taxon>Colwelliaceae</taxon>
        <taxon>Thalassotalea</taxon>
    </lineage>
</organism>
<evidence type="ECO:0000313" key="3">
    <source>
        <dbReference type="EMBL" id="WNC72011.1"/>
    </source>
</evidence>
<dbReference type="Proteomes" id="UP001258994">
    <property type="component" value="Chromosome"/>
</dbReference>
<comment type="similarity">
    <text evidence="1">Belongs to the 4-hydroxybenzoyl-CoA thioesterase family.</text>
</comment>
<name>A0ABY9TTC3_9GAMM</name>
<dbReference type="PANTHER" id="PTHR31793:SF27">
    <property type="entry name" value="NOVEL THIOESTERASE SUPERFAMILY DOMAIN AND SAPOSIN A-TYPE DOMAIN CONTAINING PROTEIN (0610012H03RIK)"/>
    <property type="match status" value="1"/>
</dbReference>
<gene>
    <name evidence="3" type="ORF">RGQ13_18110</name>
</gene>
<dbReference type="RefSeq" id="WP_348391131.1">
    <property type="nucleotide sequence ID" value="NZ_CP134145.1"/>
</dbReference>
<sequence>MFYEIIKPRVGETDALGHINNTVLPQWFEAARNPIFKLFNPDQSLNLQQWNLILANMTLDFHIPLKFGKDVEIKTYVKRIGNTSLDVYQEAWQDNVKYVSGTAVMVHYDYLKKKPQPITSIFKQKLHVHFIQSFEHN</sequence>
<keyword evidence="2 3" id="KW-0378">Hydrolase</keyword>
<proteinExistence type="inferred from homology"/>
<accession>A0ABY9TTC3</accession>
<dbReference type="Gene3D" id="3.10.129.10">
    <property type="entry name" value="Hotdog Thioesterase"/>
    <property type="match status" value="1"/>
</dbReference>
<dbReference type="Pfam" id="PF13279">
    <property type="entry name" value="4HBT_2"/>
    <property type="match status" value="1"/>
</dbReference>
<keyword evidence="4" id="KW-1185">Reference proteome</keyword>
<dbReference type="GO" id="GO:0016787">
    <property type="term" value="F:hydrolase activity"/>
    <property type="evidence" value="ECO:0007669"/>
    <property type="project" value="UniProtKB-KW"/>
</dbReference>